<protein>
    <submittedName>
        <fullName evidence="1">Uncharacterized protein</fullName>
    </submittedName>
</protein>
<name>T0FTB0_9LEPT</name>
<sequence>MTLKSRSFYDKTLFANLFLPINGGPFALQQVTAICGLDGFA</sequence>
<comment type="caution">
    <text evidence="1">The sequence shown here is derived from an EMBL/GenBank/DDBJ whole genome shotgun (WGS) entry which is preliminary data.</text>
</comment>
<dbReference type="AlphaFoldDB" id="T0FTB0"/>
<evidence type="ECO:0000313" key="1">
    <source>
        <dbReference type="EMBL" id="EQA72760.1"/>
    </source>
</evidence>
<accession>T0FTB0</accession>
<reference evidence="1 2" key="1">
    <citation type="submission" date="2013-05" db="EMBL/GenBank/DDBJ databases">
        <authorList>
            <person name="Harkins D.M."/>
            <person name="Durkin A.S."/>
            <person name="Brinkac L.M."/>
            <person name="Haft D.H."/>
            <person name="Selengut J.D."/>
            <person name="Sanka R."/>
            <person name="DePew J."/>
            <person name="Purushe J."/>
            <person name="Hartskeerl R.A."/>
            <person name="Ahmed A."/>
            <person name="van der Linden H."/>
            <person name="Goris M.G.A."/>
            <person name="Vinetz J.M."/>
            <person name="Sutton G.G."/>
            <person name="Nierman W.C."/>
            <person name="Fouts D.E."/>
        </authorList>
    </citation>
    <scope>NUCLEOTIDE SEQUENCE [LARGE SCALE GENOMIC DNA]</scope>
    <source>
        <strain evidence="1 2">CZ214</strain>
    </source>
</reference>
<organism evidence="1 2">
    <name type="scientific">Leptospira noguchii serovar Panama str. CZ214</name>
    <dbReference type="NCBI Taxonomy" id="1001595"/>
    <lineage>
        <taxon>Bacteria</taxon>
        <taxon>Pseudomonadati</taxon>
        <taxon>Spirochaetota</taxon>
        <taxon>Spirochaetia</taxon>
        <taxon>Leptospirales</taxon>
        <taxon>Leptospiraceae</taxon>
        <taxon>Leptospira</taxon>
    </lineage>
</organism>
<dbReference type="Proteomes" id="UP000015442">
    <property type="component" value="Unassembled WGS sequence"/>
</dbReference>
<proteinExistence type="predicted"/>
<dbReference type="EMBL" id="AKWY02000014">
    <property type="protein sequence ID" value="EQA72760.1"/>
    <property type="molecule type" value="Genomic_DNA"/>
</dbReference>
<evidence type="ECO:0000313" key="2">
    <source>
        <dbReference type="Proteomes" id="UP000015442"/>
    </source>
</evidence>
<gene>
    <name evidence="1" type="ORF">LEP1GSC059_2391</name>
</gene>